<evidence type="ECO:0000313" key="5">
    <source>
        <dbReference type="EMBL" id="PWN36722.1"/>
    </source>
</evidence>
<evidence type="ECO:0000259" key="4">
    <source>
        <dbReference type="Pfam" id="PF06094"/>
    </source>
</evidence>
<dbReference type="InterPro" id="IPR045038">
    <property type="entry name" value="AIG2-like"/>
</dbReference>
<evidence type="ECO:0000256" key="3">
    <source>
        <dbReference type="ARBA" id="ARBA00030602"/>
    </source>
</evidence>
<dbReference type="RefSeq" id="XP_025357024.1">
    <property type="nucleotide sequence ID" value="XM_025498063.1"/>
</dbReference>
<feature type="domain" description="Gamma-glutamylcyclotransferase AIG2-like" evidence="4">
    <location>
        <begin position="37"/>
        <end position="142"/>
    </location>
</feature>
<organism evidence="5 6">
    <name type="scientific">Meira miltonrushii</name>
    <dbReference type="NCBI Taxonomy" id="1280837"/>
    <lineage>
        <taxon>Eukaryota</taxon>
        <taxon>Fungi</taxon>
        <taxon>Dikarya</taxon>
        <taxon>Basidiomycota</taxon>
        <taxon>Ustilaginomycotina</taxon>
        <taxon>Exobasidiomycetes</taxon>
        <taxon>Exobasidiales</taxon>
        <taxon>Brachybasidiaceae</taxon>
        <taxon>Meira</taxon>
    </lineage>
</organism>
<dbReference type="InterPro" id="IPR009288">
    <property type="entry name" value="AIG2-like_dom"/>
</dbReference>
<evidence type="ECO:0000256" key="1">
    <source>
        <dbReference type="ARBA" id="ARBA00008861"/>
    </source>
</evidence>
<dbReference type="EMBL" id="KZ819602">
    <property type="protein sequence ID" value="PWN36722.1"/>
    <property type="molecule type" value="Genomic_DNA"/>
</dbReference>
<name>A0A316VGK6_9BASI</name>
<dbReference type="PANTHER" id="PTHR31544">
    <property type="entry name" value="AIG2-LIKE PROTEIN D"/>
    <property type="match status" value="1"/>
</dbReference>
<keyword evidence="2" id="KW-0808">Transferase</keyword>
<reference evidence="5 6" key="1">
    <citation type="journal article" date="2018" name="Mol. Biol. Evol.">
        <title>Broad Genomic Sampling Reveals a Smut Pathogenic Ancestry of the Fungal Clade Ustilaginomycotina.</title>
        <authorList>
            <person name="Kijpornyongpan T."/>
            <person name="Mondo S.J."/>
            <person name="Barry K."/>
            <person name="Sandor L."/>
            <person name="Lee J."/>
            <person name="Lipzen A."/>
            <person name="Pangilinan J."/>
            <person name="LaButti K."/>
            <person name="Hainaut M."/>
            <person name="Henrissat B."/>
            <person name="Grigoriev I.V."/>
            <person name="Spatafora J.W."/>
            <person name="Aime M.C."/>
        </authorList>
    </citation>
    <scope>NUCLEOTIDE SEQUENCE [LARGE SCALE GENOMIC DNA]</scope>
    <source>
        <strain evidence="5 6">MCA 3882</strain>
    </source>
</reference>
<evidence type="ECO:0000313" key="6">
    <source>
        <dbReference type="Proteomes" id="UP000245771"/>
    </source>
</evidence>
<dbReference type="GeneID" id="37019844"/>
<dbReference type="GO" id="GO:0016740">
    <property type="term" value="F:transferase activity"/>
    <property type="evidence" value="ECO:0007669"/>
    <property type="project" value="UniProtKB-KW"/>
</dbReference>
<protein>
    <recommendedName>
        <fullName evidence="3">Putative gamma-glutamylcyclotransferase</fullName>
    </recommendedName>
</protein>
<dbReference type="Proteomes" id="UP000245771">
    <property type="component" value="Unassembled WGS sequence"/>
</dbReference>
<dbReference type="Gene3D" id="3.10.490.10">
    <property type="entry name" value="Gamma-glutamyl cyclotransferase-like"/>
    <property type="match status" value="1"/>
</dbReference>
<dbReference type="SUPFAM" id="SSF110857">
    <property type="entry name" value="Gamma-glutamyl cyclotransferase-like"/>
    <property type="match status" value="1"/>
</dbReference>
<evidence type="ECO:0000256" key="2">
    <source>
        <dbReference type="ARBA" id="ARBA00022679"/>
    </source>
</evidence>
<proteinExistence type="inferred from homology"/>
<dbReference type="AlphaFoldDB" id="A0A316VGK6"/>
<dbReference type="CDD" id="cd06661">
    <property type="entry name" value="GGCT_like"/>
    <property type="match status" value="1"/>
</dbReference>
<gene>
    <name evidence="5" type="ORF">FA14DRAFT_159121</name>
</gene>
<keyword evidence="6" id="KW-1185">Reference proteome</keyword>
<dbReference type="InterPro" id="IPR036568">
    <property type="entry name" value="GGCT-like_sf"/>
</dbReference>
<dbReference type="OrthoDB" id="1044435at2759"/>
<comment type="similarity">
    <text evidence="1">Belongs to the gamma-glutamylcyclotransferase family.</text>
</comment>
<dbReference type="InParanoid" id="A0A316VGK6"/>
<sequence length="220" mass="24585">MSSSSGILRSSVMPAASHIDESAKYPTDSSSQTYSLLFYGTLVHPAILARMIGHQGSNLIVQPAILEGYALHHVKGEDYPGLIPLSDSQKVLSQGDPGHSSKSPTKTAIRGMLVEGLSEADVLKLDRFEGNEYIRQAVNVLLDESVQPLKNDQRSESQSIDQVLSSLTPERIQTILNERRASKRCHVYRWYASTDMLEPRIWTFETFMSSGNHHKWWNDA</sequence>
<accession>A0A316VGK6</accession>
<dbReference type="InterPro" id="IPR013024">
    <property type="entry name" value="GGCT-like"/>
</dbReference>
<dbReference type="Pfam" id="PF06094">
    <property type="entry name" value="GGACT"/>
    <property type="match status" value="1"/>
</dbReference>
<dbReference type="PANTHER" id="PTHR31544:SF2">
    <property type="entry name" value="AIG2-LIKE PROTEIN D"/>
    <property type="match status" value="1"/>
</dbReference>